<dbReference type="KEGG" id="vg:6370043"/>
<dbReference type="GeneID" id="6370043"/>
<evidence type="ECO:0000313" key="2">
    <source>
        <dbReference type="Proteomes" id="UP000001034"/>
    </source>
</evidence>
<proteinExistence type="predicted"/>
<name>B2ZY34_9CAUD</name>
<organism evidence="1 2">
    <name type="scientific">Ralstonia phage phiRSL1</name>
    <dbReference type="NCBI Taxonomy" id="1980924"/>
    <lineage>
        <taxon>Viruses</taxon>
        <taxon>Duplodnaviria</taxon>
        <taxon>Heunggongvirae</taxon>
        <taxon>Uroviricota</taxon>
        <taxon>Caudoviricetes</taxon>
        <taxon>Mieseafarmvirus</taxon>
        <taxon>Mieseafarmvirus RSL1</taxon>
    </lineage>
</organism>
<evidence type="ECO:0000313" key="1">
    <source>
        <dbReference type="EMBL" id="BAG41610.1"/>
    </source>
</evidence>
<keyword evidence="2" id="KW-1185">Reference proteome</keyword>
<reference evidence="1 2" key="1">
    <citation type="journal article" date="2010" name="Virology">
        <title>A jumbo phage infecting the phytopathogen Ralstonia solanacearum defines a new lineage of the Myoviridae family.</title>
        <authorList>
            <person name="Yamada T."/>
            <person name="Satoh S."/>
            <person name="Ishikawa H."/>
            <person name="Fujiwara A."/>
            <person name="Kawasaki T."/>
            <person name="Fujie M."/>
            <person name="Ogata H."/>
        </authorList>
    </citation>
    <scope>NUCLEOTIDE SEQUENCE [LARGE SCALE GENOMIC DNA]</scope>
</reference>
<protein>
    <submittedName>
        <fullName evidence="1">Uncharacterized protein</fullName>
    </submittedName>
</protein>
<dbReference type="EMBL" id="AB366653">
    <property type="protein sequence ID" value="BAG41610.1"/>
    <property type="molecule type" value="Genomic_DNA"/>
</dbReference>
<dbReference type="RefSeq" id="YP_001950040.1">
    <property type="nucleotide sequence ID" value="NC_010811.2"/>
</dbReference>
<dbReference type="Proteomes" id="UP000001034">
    <property type="component" value="Segment"/>
</dbReference>
<accession>B2ZY34</accession>
<sequence>MTQKVVDGVVRFGKLMNIFPPLENVVRVSVPDFDLALINVDYLMDNWADCSRAVDAHSGVVYGYAKGRGPTAEVYLERWFFNKISKAKNIYGL</sequence>